<feature type="compositionally biased region" description="Basic and acidic residues" evidence="1">
    <location>
        <begin position="308"/>
        <end position="319"/>
    </location>
</feature>
<feature type="domain" description="E3 ubiquitin-protein ligase APD1-4 N-terminal" evidence="3">
    <location>
        <begin position="38"/>
        <end position="107"/>
    </location>
</feature>
<feature type="region of interest" description="Disordered" evidence="1">
    <location>
        <begin position="308"/>
        <end position="341"/>
    </location>
</feature>
<gene>
    <name evidence="5" type="ORF">B7P43_G13935</name>
</gene>
<dbReference type="AlphaFoldDB" id="A0A2J7Q8D5"/>
<keyword evidence="2" id="KW-0472">Membrane</keyword>
<accession>A0A2J7Q8D5</accession>
<evidence type="ECO:0000256" key="1">
    <source>
        <dbReference type="SAM" id="MobiDB-lite"/>
    </source>
</evidence>
<dbReference type="Pfam" id="PF16041">
    <property type="entry name" value="APD1-4_M"/>
    <property type="match status" value="1"/>
</dbReference>
<dbReference type="EMBL" id="NEVH01016959">
    <property type="protein sequence ID" value="PNF24843.1"/>
    <property type="molecule type" value="Genomic_DNA"/>
</dbReference>
<feature type="domain" description="E3 ubiquitin-protein ligase APD1-4 middle" evidence="4">
    <location>
        <begin position="428"/>
        <end position="536"/>
    </location>
</feature>
<feature type="compositionally biased region" description="Low complexity" evidence="1">
    <location>
        <begin position="150"/>
        <end position="159"/>
    </location>
</feature>
<evidence type="ECO:0008006" key="7">
    <source>
        <dbReference type="Google" id="ProtNLM"/>
    </source>
</evidence>
<evidence type="ECO:0000259" key="3">
    <source>
        <dbReference type="Pfam" id="PF16040"/>
    </source>
</evidence>
<dbReference type="Pfam" id="PF16040">
    <property type="entry name" value="APD1-4_N"/>
    <property type="match status" value="1"/>
</dbReference>
<keyword evidence="2" id="KW-1133">Transmembrane helix</keyword>
<dbReference type="PANTHER" id="PTHR39077">
    <property type="entry name" value="DUF4793 DOMAIN-CONTAINING PROTEIN"/>
    <property type="match status" value="1"/>
</dbReference>
<feature type="transmembrane region" description="Helical" evidence="2">
    <location>
        <begin position="520"/>
        <end position="538"/>
    </location>
</feature>
<comment type="caution">
    <text evidence="5">The sequence shown here is derived from an EMBL/GenBank/DDBJ whole genome shotgun (WGS) entry which is preliminary data.</text>
</comment>
<name>A0A2J7Q8D5_9NEOP</name>
<dbReference type="Proteomes" id="UP000235965">
    <property type="component" value="Unassembled WGS sequence"/>
</dbReference>
<evidence type="ECO:0000259" key="4">
    <source>
        <dbReference type="Pfam" id="PF16041"/>
    </source>
</evidence>
<evidence type="ECO:0000256" key="2">
    <source>
        <dbReference type="SAM" id="Phobius"/>
    </source>
</evidence>
<sequence>MRFHVYGEQLYPVGMSDMRLLDNRVSTTWCQRQLVEANVTFNAFLLPEQPVIEPEPLKVSMTRHLELEDDMKEYWAFYLLQGSSVTVSTCVRWPGASLVVIRGHKHLHQCAYIGDDSSEELEEMEGNLEERVQWPATSVRDPSKTEIAVGGRSSTNGRSSNEKNQPTRMRRVRPGVTFHANMSPINSDEKLEDRDDADNDDIDNILVQFIRNMVWAKSRPKAKGGVTGAGVPAAATESSRNNVTEDVLVPTSSEVFEDVLRRLQRLGDRGKTVLRRLNKQMGDFLPTDQDENSHQSFNVLRSIVRDMLKDQEGGTKDRDEEQPDRKRRAITLSPPSLQDSLNAHAEDEDAAIEEGFQPDGIADHHKTVNETTVNDRSKSEFWSSFSSSEERLLNCAGLILNLPLTPHSKCSQQKPHHEHAVAAHENTITYKIPRNGYYFFVFSSENEVQTNYFRVHFELEKRVYNVSNSMAACRNSTELCSLPLDFFSSEKVVLELPVRPNESLWNEEFIVVSTCEPRTALYLSCVIAVPIFILFFAFQ</sequence>
<dbReference type="InterPro" id="IPR032010">
    <property type="entry name" value="APD1-4_M"/>
</dbReference>
<dbReference type="STRING" id="105785.A0A2J7Q8D5"/>
<evidence type="ECO:0000313" key="5">
    <source>
        <dbReference type="EMBL" id="PNF24843.1"/>
    </source>
</evidence>
<dbReference type="InterPro" id="IPR032008">
    <property type="entry name" value="APD1-4_N"/>
</dbReference>
<keyword evidence="6" id="KW-1185">Reference proteome</keyword>
<evidence type="ECO:0000313" key="6">
    <source>
        <dbReference type="Proteomes" id="UP000235965"/>
    </source>
</evidence>
<protein>
    <recommendedName>
        <fullName evidence="7">E3 ubiquitin-protein ligase APD1-4 middle domain-containing protein</fullName>
    </recommendedName>
</protein>
<reference evidence="5 6" key="1">
    <citation type="submission" date="2017-12" db="EMBL/GenBank/DDBJ databases">
        <title>Hemimetabolous genomes reveal molecular basis of termite eusociality.</title>
        <authorList>
            <person name="Harrison M.C."/>
            <person name="Jongepier E."/>
            <person name="Robertson H.M."/>
            <person name="Arning N."/>
            <person name="Bitard-Feildel T."/>
            <person name="Chao H."/>
            <person name="Childers C.P."/>
            <person name="Dinh H."/>
            <person name="Doddapaneni H."/>
            <person name="Dugan S."/>
            <person name="Gowin J."/>
            <person name="Greiner C."/>
            <person name="Han Y."/>
            <person name="Hu H."/>
            <person name="Hughes D.S.T."/>
            <person name="Huylmans A.-K."/>
            <person name="Kemena C."/>
            <person name="Kremer L.P.M."/>
            <person name="Lee S.L."/>
            <person name="Lopez-Ezquerra A."/>
            <person name="Mallet L."/>
            <person name="Monroy-Kuhn J.M."/>
            <person name="Moser A."/>
            <person name="Murali S.C."/>
            <person name="Muzny D.M."/>
            <person name="Otani S."/>
            <person name="Piulachs M.-D."/>
            <person name="Poelchau M."/>
            <person name="Qu J."/>
            <person name="Schaub F."/>
            <person name="Wada-Katsumata A."/>
            <person name="Worley K.C."/>
            <person name="Xie Q."/>
            <person name="Ylla G."/>
            <person name="Poulsen M."/>
            <person name="Gibbs R.A."/>
            <person name="Schal C."/>
            <person name="Richards S."/>
            <person name="Belles X."/>
            <person name="Korb J."/>
            <person name="Bornberg-Bauer E."/>
        </authorList>
    </citation>
    <scope>NUCLEOTIDE SEQUENCE [LARGE SCALE GENOMIC DNA]</scope>
    <source>
        <tissue evidence="5">Whole body</tissue>
    </source>
</reference>
<feature type="region of interest" description="Disordered" evidence="1">
    <location>
        <begin position="135"/>
        <end position="197"/>
    </location>
</feature>
<dbReference type="PANTHER" id="PTHR39077:SF1">
    <property type="entry name" value="E3 UBIQUITIN-PROTEIN LIGASE APD1-4 MIDDLE DOMAIN-CONTAINING PROTEIN"/>
    <property type="match status" value="1"/>
</dbReference>
<dbReference type="InParanoid" id="A0A2J7Q8D5"/>
<keyword evidence="2" id="KW-0812">Transmembrane</keyword>
<proteinExistence type="predicted"/>
<organism evidence="5 6">
    <name type="scientific">Cryptotermes secundus</name>
    <dbReference type="NCBI Taxonomy" id="105785"/>
    <lineage>
        <taxon>Eukaryota</taxon>
        <taxon>Metazoa</taxon>
        <taxon>Ecdysozoa</taxon>
        <taxon>Arthropoda</taxon>
        <taxon>Hexapoda</taxon>
        <taxon>Insecta</taxon>
        <taxon>Pterygota</taxon>
        <taxon>Neoptera</taxon>
        <taxon>Polyneoptera</taxon>
        <taxon>Dictyoptera</taxon>
        <taxon>Blattodea</taxon>
        <taxon>Blattoidea</taxon>
        <taxon>Termitoidae</taxon>
        <taxon>Kalotermitidae</taxon>
        <taxon>Cryptotermitinae</taxon>
        <taxon>Cryptotermes</taxon>
    </lineage>
</organism>
<feature type="region of interest" description="Disordered" evidence="1">
    <location>
        <begin position="221"/>
        <end position="240"/>
    </location>
</feature>
<dbReference type="OrthoDB" id="10069510at2759"/>